<evidence type="ECO:0000313" key="6">
    <source>
        <dbReference type="EMBL" id="TCG11224.1"/>
    </source>
</evidence>
<feature type="transmembrane region" description="Helical" evidence="5">
    <location>
        <begin position="205"/>
        <end position="226"/>
    </location>
</feature>
<evidence type="ECO:0000256" key="4">
    <source>
        <dbReference type="ARBA" id="ARBA00023136"/>
    </source>
</evidence>
<organism evidence="6 7">
    <name type="scientific">Mycoplasma marinum</name>
    <dbReference type="NCBI Taxonomy" id="1937190"/>
    <lineage>
        <taxon>Bacteria</taxon>
        <taxon>Bacillati</taxon>
        <taxon>Mycoplasmatota</taxon>
        <taxon>Mollicutes</taxon>
        <taxon>Mycoplasmataceae</taxon>
        <taxon>Mycoplasma</taxon>
    </lineage>
</organism>
<dbReference type="InterPro" id="IPR050598">
    <property type="entry name" value="AminoAcid_Transporter"/>
</dbReference>
<dbReference type="Pfam" id="PF13520">
    <property type="entry name" value="AA_permease_2"/>
    <property type="match status" value="1"/>
</dbReference>
<feature type="transmembrane region" description="Helical" evidence="5">
    <location>
        <begin position="96"/>
        <end position="113"/>
    </location>
</feature>
<dbReference type="GO" id="GO:0015179">
    <property type="term" value="F:L-amino acid transmembrane transporter activity"/>
    <property type="evidence" value="ECO:0007669"/>
    <property type="project" value="TreeGrafter"/>
</dbReference>
<keyword evidence="4 5" id="KW-0472">Membrane</keyword>
<gene>
    <name evidence="6" type="ORF">C4B24_02585</name>
</gene>
<dbReference type="OrthoDB" id="384581at2"/>
<dbReference type="AlphaFoldDB" id="A0A4R0XL83"/>
<dbReference type="Gene3D" id="1.20.1740.10">
    <property type="entry name" value="Amino acid/polyamine transporter I"/>
    <property type="match status" value="1"/>
</dbReference>
<reference evidence="6 7" key="1">
    <citation type="submission" date="2018-02" db="EMBL/GenBank/DDBJ databases">
        <title>Mycoplasma marinum and Mycoplasma todarodis sp. nov., moderately halophilic and psychrotolerant mycoplasmas isolated from cephalopods.</title>
        <authorList>
            <person name="Viver T."/>
        </authorList>
    </citation>
    <scope>NUCLEOTIDE SEQUENCE [LARGE SCALE GENOMIC DNA]</scope>
    <source>
        <strain evidence="6 7">PE</strain>
    </source>
</reference>
<accession>A0A4R0XL83</accession>
<evidence type="ECO:0000256" key="5">
    <source>
        <dbReference type="SAM" id="Phobius"/>
    </source>
</evidence>
<feature type="transmembrane region" description="Helical" evidence="5">
    <location>
        <begin position="368"/>
        <end position="386"/>
    </location>
</feature>
<feature type="transmembrane region" description="Helical" evidence="5">
    <location>
        <begin position="335"/>
        <end position="356"/>
    </location>
</feature>
<evidence type="ECO:0000313" key="7">
    <source>
        <dbReference type="Proteomes" id="UP000294192"/>
    </source>
</evidence>
<dbReference type="PANTHER" id="PTHR11785:SF512">
    <property type="entry name" value="SOBREMESA, ISOFORM B"/>
    <property type="match status" value="1"/>
</dbReference>
<feature type="transmembrane region" description="Helical" evidence="5">
    <location>
        <begin position="9"/>
        <end position="30"/>
    </location>
</feature>
<comment type="subcellular location">
    <subcellularLocation>
        <location evidence="1">Membrane</location>
        <topology evidence="1">Multi-pass membrane protein</topology>
    </subcellularLocation>
</comment>
<feature type="transmembrane region" description="Helical" evidence="5">
    <location>
        <begin position="133"/>
        <end position="155"/>
    </location>
</feature>
<dbReference type="GO" id="GO:0016020">
    <property type="term" value="C:membrane"/>
    <property type="evidence" value="ECO:0007669"/>
    <property type="project" value="UniProtKB-SubCell"/>
</dbReference>
<keyword evidence="2 5" id="KW-0812">Transmembrane</keyword>
<protein>
    <recommendedName>
        <fullName evidence="8">Amino acid permease</fullName>
    </recommendedName>
</protein>
<feature type="transmembrane region" description="Helical" evidence="5">
    <location>
        <begin position="238"/>
        <end position="260"/>
    </location>
</feature>
<feature type="transmembrane region" description="Helical" evidence="5">
    <location>
        <begin position="167"/>
        <end position="185"/>
    </location>
</feature>
<proteinExistence type="predicted"/>
<dbReference type="InterPro" id="IPR002293">
    <property type="entry name" value="AA/rel_permease1"/>
</dbReference>
<dbReference type="PANTHER" id="PTHR11785">
    <property type="entry name" value="AMINO ACID TRANSPORTER"/>
    <property type="match status" value="1"/>
</dbReference>
<evidence type="ECO:0000256" key="2">
    <source>
        <dbReference type="ARBA" id="ARBA00022692"/>
    </source>
</evidence>
<feature type="transmembrane region" description="Helical" evidence="5">
    <location>
        <begin position="42"/>
        <end position="64"/>
    </location>
</feature>
<feature type="transmembrane region" description="Helical" evidence="5">
    <location>
        <begin position="286"/>
        <end position="309"/>
    </location>
</feature>
<comment type="caution">
    <text evidence="6">The sequence shown here is derived from an EMBL/GenBank/DDBJ whole genome shotgun (WGS) entry which is preliminary data.</text>
</comment>
<feature type="transmembrane region" description="Helical" evidence="5">
    <location>
        <begin position="446"/>
        <end position="473"/>
    </location>
</feature>
<dbReference type="EMBL" id="PSZO01000010">
    <property type="protein sequence ID" value="TCG11224.1"/>
    <property type="molecule type" value="Genomic_DNA"/>
</dbReference>
<name>A0A4R0XL83_9MOLU</name>
<evidence type="ECO:0008006" key="8">
    <source>
        <dbReference type="Google" id="ProtNLM"/>
    </source>
</evidence>
<evidence type="ECO:0000256" key="1">
    <source>
        <dbReference type="ARBA" id="ARBA00004141"/>
    </source>
</evidence>
<sequence>MKIKNAKKIGFFAALTMLIGTVVGIGIFFKNGSISRATNGEGITWLMAWIIGGIIAGATAISFSEIGTLKTKSKSIGLPGWSEDIVGEKFGKFVRFNYAFFYIAGLTAILGIFGSEMLLQPIIASGAIKQIPIYGHLIIGLLITVIMIAINYISIKTSGIIQQITTILKFIPLILAVILGIVLPTTNHMGGSNAFLNNSFTFKGLIVALPAILFAYDAFMIVASLTNKVEKGEKKVPIIIVLGMSSIIILYTLIALSSILHNSGSIQGLINNVLPKSSADAMTTTIYTFILISTLGVINGLTAGMIVVFKNEVENDTFVGTKKLKEKIGKEKTTILYIAISCLFWILITGIPSAIIGQDYLYDGFSNFPTLFFFGINSIIITFYLFKRKKFNNKKINNIMFFSSAIIAVTGTAIAIIYLLIGHYIIDVAKTPHANSSWGLFASTKPASFLTEIAIFLTMLSIFLITPAINWGIKGLQDKNAKRLKIDSKNTK</sequence>
<feature type="transmembrane region" description="Helical" evidence="5">
    <location>
        <begin position="398"/>
        <end position="426"/>
    </location>
</feature>
<evidence type="ECO:0000256" key="3">
    <source>
        <dbReference type="ARBA" id="ARBA00022989"/>
    </source>
</evidence>
<keyword evidence="3 5" id="KW-1133">Transmembrane helix</keyword>
<dbReference type="RefSeq" id="WP_131599051.1">
    <property type="nucleotide sequence ID" value="NZ_CBDBYK010000012.1"/>
</dbReference>
<dbReference type="Proteomes" id="UP000294192">
    <property type="component" value="Unassembled WGS sequence"/>
</dbReference>
<dbReference type="PIRSF" id="PIRSF006060">
    <property type="entry name" value="AA_transporter"/>
    <property type="match status" value="1"/>
</dbReference>
<keyword evidence="7" id="KW-1185">Reference proteome</keyword>